<feature type="domain" description="O-antigen ligase-related" evidence="6">
    <location>
        <begin position="192"/>
        <end position="341"/>
    </location>
</feature>
<feature type="transmembrane region" description="Helical" evidence="5">
    <location>
        <begin position="99"/>
        <end position="116"/>
    </location>
</feature>
<proteinExistence type="predicted"/>
<name>A0A9X2UP07_9BACT</name>
<feature type="transmembrane region" description="Helical" evidence="5">
    <location>
        <begin position="41"/>
        <end position="59"/>
    </location>
</feature>
<feature type="transmembrane region" description="Helical" evidence="5">
    <location>
        <begin position="125"/>
        <end position="142"/>
    </location>
</feature>
<evidence type="ECO:0000256" key="5">
    <source>
        <dbReference type="SAM" id="Phobius"/>
    </source>
</evidence>
<evidence type="ECO:0000259" key="6">
    <source>
        <dbReference type="Pfam" id="PF04932"/>
    </source>
</evidence>
<feature type="transmembrane region" description="Helical" evidence="5">
    <location>
        <begin position="12"/>
        <end position="29"/>
    </location>
</feature>
<comment type="caution">
    <text evidence="7">The sequence shown here is derived from an EMBL/GenBank/DDBJ whole genome shotgun (WGS) entry which is preliminary data.</text>
</comment>
<evidence type="ECO:0000313" key="7">
    <source>
        <dbReference type="EMBL" id="MCS4037865.1"/>
    </source>
</evidence>
<feature type="transmembrane region" description="Helical" evidence="5">
    <location>
        <begin position="162"/>
        <end position="182"/>
    </location>
</feature>
<dbReference type="GO" id="GO:0016020">
    <property type="term" value="C:membrane"/>
    <property type="evidence" value="ECO:0007669"/>
    <property type="project" value="UniProtKB-SubCell"/>
</dbReference>
<dbReference type="InterPro" id="IPR007016">
    <property type="entry name" value="O-antigen_ligase-rel_domated"/>
</dbReference>
<protein>
    <recommendedName>
        <fullName evidence="6">O-antigen ligase-related domain-containing protein</fullName>
    </recommendedName>
</protein>
<dbReference type="AlphaFoldDB" id="A0A9X2UP07"/>
<dbReference type="EMBL" id="JANUBF010000028">
    <property type="protein sequence ID" value="MCS4037865.1"/>
    <property type="molecule type" value="Genomic_DNA"/>
</dbReference>
<dbReference type="PANTHER" id="PTHR37422">
    <property type="entry name" value="TEICHURONIC ACID BIOSYNTHESIS PROTEIN TUAE"/>
    <property type="match status" value="1"/>
</dbReference>
<dbReference type="InterPro" id="IPR051533">
    <property type="entry name" value="WaaL-like"/>
</dbReference>
<keyword evidence="4 5" id="KW-0472">Membrane</keyword>
<dbReference type="PANTHER" id="PTHR37422:SF13">
    <property type="entry name" value="LIPOPOLYSACCHARIDE BIOSYNTHESIS PROTEIN PA4999-RELATED"/>
    <property type="match status" value="1"/>
</dbReference>
<keyword evidence="2 5" id="KW-0812">Transmembrane</keyword>
<evidence type="ECO:0000256" key="1">
    <source>
        <dbReference type="ARBA" id="ARBA00004141"/>
    </source>
</evidence>
<dbReference type="Pfam" id="PF04932">
    <property type="entry name" value="Wzy_C"/>
    <property type="match status" value="1"/>
</dbReference>
<accession>A0A9X2UP07</accession>
<gene>
    <name evidence="7" type="ORF">GGQ01_002954</name>
</gene>
<feature type="transmembrane region" description="Helical" evidence="5">
    <location>
        <begin position="372"/>
        <end position="395"/>
    </location>
</feature>
<evidence type="ECO:0000256" key="2">
    <source>
        <dbReference type="ARBA" id="ARBA00022692"/>
    </source>
</evidence>
<dbReference type="RefSeq" id="WP_259091184.1">
    <property type="nucleotide sequence ID" value="NZ_JANTZY010000026.1"/>
</dbReference>
<feature type="transmembrane region" description="Helical" evidence="5">
    <location>
        <begin position="333"/>
        <end position="352"/>
    </location>
</feature>
<evidence type="ECO:0000313" key="8">
    <source>
        <dbReference type="Proteomes" id="UP001155040"/>
    </source>
</evidence>
<evidence type="ECO:0000256" key="4">
    <source>
        <dbReference type="ARBA" id="ARBA00023136"/>
    </source>
</evidence>
<feature type="transmembrane region" description="Helical" evidence="5">
    <location>
        <begin position="71"/>
        <end position="93"/>
    </location>
</feature>
<feature type="transmembrane region" description="Helical" evidence="5">
    <location>
        <begin position="232"/>
        <end position="254"/>
    </location>
</feature>
<sequence length="425" mass="46227">MRPVADPAKKFAAPWRLSIGAAFLFLYFVPSTLGGGLGPYSFVLLAPPFILLFGLFLLLRPGYNLRIRGKWEVSYFLGLPVLAGAWTAILGTTNALTELVHLTLGAVTILFMMWLFRDASSIHRLVLAAKVGGVILATWGLVETIFGGAKVPTAGWGNPNYLTTYFALLTPILWVEALGLVGRPRWSSIVLLGLFGGTTMLAGSRANLLAMVVQGGIVGWQRLAEISGVRSYVLRGLFIVLMLGMGGGIMQSIISEGGEESLTAQISQGRGSAFVRTIMIYDGLRLFRQSGGIGVGAGNITYEHSSQLDFGQSNPDDALYPLHNFPVQLAAQYGVPGLLLFGTSYFGLLLNLHRREWKSGASPDSATQSVEIVQRSGWAFLVSFVVISISVSYLFDRRPFYLAFGLYLTVNQYLHRQVDHPQQVA</sequence>
<comment type="subcellular location">
    <subcellularLocation>
        <location evidence="1">Membrane</location>
        <topology evidence="1">Multi-pass membrane protein</topology>
    </subcellularLocation>
</comment>
<evidence type="ECO:0000256" key="3">
    <source>
        <dbReference type="ARBA" id="ARBA00022989"/>
    </source>
</evidence>
<keyword evidence="3 5" id="KW-1133">Transmembrane helix</keyword>
<reference evidence="7" key="1">
    <citation type="submission" date="2022-08" db="EMBL/GenBank/DDBJ databases">
        <title>Genomic Encyclopedia of Type Strains, Phase V (KMG-V): Genome sequencing to study the core and pangenomes of soil and plant-associated prokaryotes.</title>
        <authorList>
            <person name="Whitman W."/>
        </authorList>
    </citation>
    <scope>NUCLEOTIDE SEQUENCE</scope>
    <source>
        <strain evidence="7">SP3012</strain>
    </source>
</reference>
<organism evidence="7 8">
    <name type="scientific">Salinibacter ruber</name>
    <dbReference type="NCBI Taxonomy" id="146919"/>
    <lineage>
        <taxon>Bacteria</taxon>
        <taxon>Pseudomonadati</taxon>
        <taxon>Rhodothermota</taxon>
        <taxon>Rhodothermia</taxon>
        <taxon>Rhodothermales</taxon>
        <taxon>Salinibacteraceae</taxon>
        <taxon>Salinibacter</taxon>
    </lineage>
</organism>
<dbReference type="Proteomes" id="UP001155040">
    <property type="component" value="Unassembled WGS sequence"/>
</dbReference>